<feature type="non-terminal residue" evidence="2">
    <location>
        <position position="536"/>
    </location>
</feature>
<dbReference type="STRING" id="1797197.A2Y75_01960"/>
<dbReference type="PANTHER" id="PTHR11647:SF1">
    <property type="entry name" value="COLLAPSIN RESPONSE MEDIATOR PROTEIN"/>
    <property type="match status" value="1"/>
</dbReference>
<dbReference type="AlphaFoldDB" id="A0A1F2WUZ7"/>
<dbReference type="InterPro" id="IPR050378">
    <property type="entry name" value="Metallo-dep_Hydrolases_sf"/>
</dbReference>
<reference evidence="2 3" key="1">
    <citation type="journal article" date="2016" name="Nat. Commun.">
        <title>Thousands of microbial genomes shed light on interconnected biogeochemical processes in an aquifer system.</title>
        <authorList>
            <person name="Anantharaman K."/>
            <person name="Brown C.T."/>
            <person name="Hug L.A."/>
            <person name="Sharon I."/>
            <person name="Castelle C.J."/>
            <person name="Probst A.J."/>
            <person name="Thomas B.C."/>
            <person name="Singh A."/>
            <person name="Wilkins M.J."/>
            <person name="Karaoz U."/>
            <person name="Brodie E.L."/>
            <person name="Williams K.H."/>
            <person name="Hubbard S.S."/>
            <person name="Banfield J.F."/>
        </authorList>
    </citation>
    <scope>NUCLEOTIDE SEQUENCE [LARGE SCALE GENOMIC DNA]</scope>
</reference>
<dbReference type="Gene3D" id="3.20.20.140">
    <property type="entry name" value="Metal-dependent hydrolases"/>
    <property type="match status" value="2"/>
</dbReference>
<accession>A0A1F2WUZ7</accession>
<evidence type="ECO:0000313" key="2">
    <source>
        <dbReference type="EMBL" id="OFW60623.1"/>
    </source>
</evidence>
<comment type="caution">
    <text evidence="2">The sequence shown here is derived from an EMBL/GenBank/DDBJ whole genome shotgun (WGS) entry which is preliminary data.</text>
</comment>
<gene>
    <name evidence="2" type="ORF">A2Y75_01960</name>
</gene>
<dbReference type="EMBL" id="MELK01000001">
    <property type="protein sequence ID" value="OFW60623.1"/>
    <property type="molecule type" value="Genomic_DNA"/>
</dbReference>
<dbReference type="SUPFAM" id="SSF51556">
    <property type="entry name" value="Metallo-dependent hydrolases"/>
    <property type="match status" value="1"/>
</dbReference>
<dbReference type="InterPro" id="IPR013108">
    <property type="entry name" value="Amidohydro_3"/>
</dbReference>
<dbReference type="Pfam" id="PF07969">
    <property type="entry name" value="Amidohydro_3"/>
    <property type="match status" value="2"/>
</dbReference>
<dbReference type="Proteomes" id="UP000177876">
    <property type="component" value="Unassembled WGS sequence"/>
</dbReference>
<proteinExistence type="predicted"/>
<evidence type="ECO:0000259" key="1">
    <source>
        <dbReference type="Pfam" id="PF07969"/>
    </source>
</evidence>
<name>A0A1F2WUZ7_9ACTN</name>
<organism evidence="2 3">
    <name type="scientific">Candidatus Solincola sediminis</name>
    <dbReference type="NCBI Taxonomy" id="1797199"/>
    <lineage>
        <taxon>Bacteria</taxon>
        <taxon>Bacillati</taxon>
        <taxon>Actinomycetota</taxon>
        <taxon>Candidatus Geothermincolia</taxon>
        <taxon>Candidatus Geothermincolales</taxon>
        <taxon>Candidatus Geothermincolaceae</taxon>
        <taxon>Candidatus Solincola</taxon>
    </lineage>
</organism>
<sequence>MFDLILENALVVDGSGKEPYKADVGIAGARIKKIGDLKESEAQKRIDAGGRVVCPGFIDVHSHADLTMFREDASELLSPLVRQGITTFVGGNCGMGLAPITDENREGLKTYLEIFTQMDFDAAIKWKSMGEFMDHMDKKGLPLNMALLVPHGMLRISALGLEDKPADTAAMATMKGLLEESMEAGAFGLSTGLQYFPGLFSDTEELIKLSEPLSRYGGIFASHLRSYTSTTLGKAMDEVGEVARANGIRGQASHVMSVPWAGPLHPLALKGLKWMCNHPELALKAIPGFALDMSMNVVLKRLQKNRRAGADIAMDIMPTTAGFTHLLAFFPPWVVNGGREKALARISDPLLRKEILRDIEKGKPIWPHRGKNSWSMNFIRLLGWDAVTVMAVHGDKNKHLEGRLFTDIAKEQGKHPFDVMCDLLLEEDGKLLVFESMSEPDDAFSERYTFPALEDPQTMITTDTILMGMGKPLYLFYGCYPKFIGRFVNEKKLVSLPEAIRRLTSLPAQFFGLERRGLVKEGFYADLLMMDAQAFR</sequence>
<dbReference type="GO" id="GO:0005829">
    <property type="term" value="C:cytosol"/>
    <property type="evidence" value="ECO:0007669"/>
    <property type="project" value="TreeGrafter"/>
</dbReference>
<dbReference type="PANTHER" id="PTHR11647">
    <property type="entry name" value="HYDRANTOINASE/DIHYDROPYRIMIDINASE FAMILY MEMBER"/>
    <property type="match status" value="1"/>
</dbReference>
<dbReference type="InterPro" id="IPR032466">
    <property type="entry name" value="Metal_Hydrolase"/>
</dbReference>
<evidence type="ECO:0000313" key="3">
    <source>
        <dbReference type="Proteomes" id="UP000177876"/>
    </source>
</evidence>
<dbReference type="InterPro" id="IPR011059">
    <property type="entry name" value="Metal-dep_hydrolase_composite"/>
</dbReference>
<dbReference type="SUPFAM" id="SSF51338">
    <property type="entry name" value="Composite domain of metallo-dependent hydrolases"/>
    <property type="match status" value="1"/>
</dbReference>
<feature type="domain" description="Amidohydrolase 3" evidence="1">
    <location>
        <begin position="459"/>
        <end position="536"/>
    </location>
</feature>
<protein>
    <submittedName>
        <fullName evidence="2">D-aminoacylase</fullName>
    </submittedName>
</protein>
<feature type="domain" description="Amidohydrolase 3" evidence="1">
    <location>
        <begin position="46"/>
        <end position="227"/>
    </location>
</feature>
<dbReference type="GO" id="GO:0016812">
    <property type="term" value="F:hydrolase activity, acting on carbon-nitrogen (but not peptide) bonds, in cyclic amides"/>
    <property type="evidence" value="ECO:0007669"/>
    <property type="project" value="TreeGrafter"/>
</dbReference>